<dbReference type="Gene3D" id="3.40.190.10">
    <property type="entry name" value="Periplasmic binding protein-like II"/>
    <property type="match status" value="1"/>
</dbReference>
<dbReference type="PANTHER" id="PTHR30290">
    <property type="entry name" value="PERIPLASMIC BINDING COMPONENT OF ABC TRANSPORTER"/>
    <property type="match status" value="1"/>
</dbReference>
<dbReference type="OrthoDB" id="9801912at2"/>
<accession>B8KX64</accession>
<name>B8KX64_9GAMM</name>
<dbReference type="SUPFAM" id="SSF53850">
    <property type="entry name" value="Periplasmic binding protein-like II"/>
    <property type="match status" value="1"/>
</dbReference>
<dbReference type="CDD" id="cd08497">
    <property type="entry name" value="MbnE-like"/>
    <property type="match status" value="1"/>
</dbReference>
<dbReference type="GO" id="GO:0015833">
    <property type="term" value="P:peptide transport"/>
    <property type="evidence" value="ECO:0007669"/>
    <property type="project" value="TreeGrafter"/>
</dbReference>
<dbReference type="InterPro" id="IPR039424">
    <property type="entry name" value="SBP_5"/>
</dbReference>
<feature type="domain" description="Solute-binding protein family 5" evidence="1">
    <location>
        <begin position="137"/>
        <end position="524"/>
    </location>
</feature>
<dbReference type="eggNOG" id="COG4166">
    <property type="taxonomic scope" value="Bacteria"/>
</dbReference>
<dbReference type="EMBL" id="DS999411">
    <property type="protein sequence ID" value="EED35862.1"/>
    <property type="molecule type" value="Genomic_DNA"/>
</dbReference>
<dbReference type="PANTHER" id="PTHR30290:SF82">
    <property type="entry name" value="ABC-TYPE DIPEPTIDE_OLIGOPEPTIDE TRANSPORT SYSTEM, PERIPLASMIC COMPONENT"/>
    <property type="match status" value="1"/>
</dbReference>
<sequence length="661" mass="76857">MGHSFRQPGTFIRLLLVGLVSVMFGCGGGDSESESVSEESGPTLAERLDADYGENPEFYTFKTPADLRTDLVWENGADEPEVGSPLAKKGGTNYIHITDFPRTLRTVGPDSNGSFRNYILDDVIVTLALQHPDTLNFIPGLAKEWALDEETGTVYVRLDPDARWSDGVPITSDDFLFMFWFYTSEEIRAPWYNNWFGSRYTNITRFDEHTFSVTFATKKPDFAFRVLGLHPIPQHFYDEFGSDFVERYQWRFSPTTGPYVLEEGDLRKGRAITLTRNKDWWARDKKHYRYRYNPDRLQFSVIRDTAKRFEAFKRGDLDQFLARTAAYWYEKLPDSDPDVQAGYIAKSTFYNQFTRPPYGLWINTSKPLLDDRNIRLGIQHASNWQLVIDQYFRGDANRINTPAMGYGAYSHPTLKARVFDVQKAQEYFAQAGFRERGPDGILVNADGKKLAFTLSTGYERFADILTILKQEAAKAGLEFRVEMMDATAAWKKVQEKKHEIHFVAFALSGEEYPRFWDFYHSDNAYDDAFLEDGSINPERMIKPQTNNLEVFADPEMDSMIDAYRASSDREEMVELSHRMLERHYDYGSFVPGFYKPAARLATWRWVRFPDYFNHRRVQMNPAVGEWWLHWIDGDLKEEVLSARESDRTFPPEINVYDQWKE</sequence>
<dbReference type="InterPro" id="IPR000914">
    <property type="entry name" value="SBP_5_dom"/>
</dbReference>
<dbReference type="HOGENOM" id="CLU_026689_0_0_6"/>
<organism evidence="2 3">
    <name type="scientific">Luminiphilus syltensis NOR5-1B</name>
    <dbReference type="NCBI Taxonomy" id="565045"/>
    <lineage>
        <taxon>Bacteria</taxon>
        <taxon>Pseudomonadati</taxon>
        <taxon>Pseudomonadota</taxon>
        <taxon>Gammaproteobacteria</taxon>
        <taxon>Cellvibrionales</taxon>
        <taxon>Halieaceae</taxon>
        <taxon>Luminiphilus</taxon>
    </lineage>
</organism>
<keyword evidence="3" id="KW-1185">Reference proteome</keyword>
<dbReference type="PROSITE" id="PS51257">
    <property type="entry name" value="PROKAR_LIPOPROTEIN"/>
    <property type="match status" value="1"/>
</dbReference>
<dbReference type="Pfam" id="PF00496">
    <property type="entry name" value="SBP_bac_5"/>
    <property type="match status" value="1"/>
</dbReference>
<reference evidence="3" key="1">
    <citation type="journal article" date="2013" name="BMC Microbiol.">
        <title>Taxonomy and evolution of bacteriochlorophyll a-containing members of the OM60/NOR5 clade of marine gammaproteobacteria: description of Luminiphilus syltensis gen. nov., sp. nov., reclassification of Haliea rubra as Pseudohaliea rubra gen. nov., comb. nov., and emendation of Chromatocurvus halotolerans.</title>
        <authorList>
            <person name="Spring S."/>
            <person name="Riedel T."/>
            <person name="Sproer C."/>
            <person name="Yan S."/>
            <person name="Harder J."/>
            <person name="Fuchs B.M."/>
        </authorList>
    </citation>
    <scope>NUCLEOTIDE SEQUENCE [LARGE SCALE GENOMIC DNA]</scope>
    <source>
        <strain evidence="3">NOR51-B</strain>
    </source>
</reference>
<evidence type="ECO:0000313" key="2">
    <source>
        <dbReference type="EMBL" id="EED35862.1"/>
    </source>
</evidence>
<dbReference type="GO" id="GO:1904680">
    <property type="term" value="F:peptide transmembrane transporter activity"/>
    <property type="evidence" value="ECO:0007669"/>
    <property type="project" value="TreeGrafter"/>
</dbReference>
<dbReference type="STRING" id="565045.NOR51B_1809"/>
<dbReference type="AlphaFoldDB" id="B8KX64"/>
<dbReference type="RefSeq" id="WP_009020608.1">
    <property type="nucleotide sequence ID" value="NZ_DS999411.1"/>
</dbReference>
<gene>
    <name evidence="2" type="ORF">NOR51B_1809</name>
</gene>
<dbReference type="Gene3D" id="3.10.105.10">
    <property type="entry name" value="Dipeptide-binding Protein, Domain 3"/>
    <property type="match status" value="1"/>
</dbReference>
<evidence type="ECO:0000259" key="1">
    <source>
        <dbReference type="Pfam" id="PF00496"/>
    </source>
</evidence>
<evidence type="ECO:0000313" key="3">
    <source>
        <dbReference type="Proteomes" id="UP000004699"/>
    </source>
</evidence>
<proteinExistence type="predicted"/>
<dbReference type="Proteomes" id="UP000004699">
    <property type="component" value="Unassembled WGS sequence"/>
</dbReference>
<protein>
    <submittedName>
        <fullName evidence="2">ABC-type oligopeptide transport system, periplasmic component</fullName>
    </submittedName>
</protein>